<evidence type="ECO:0000256" key="1">
    <source>
        <dbReference type="ARBA" id="ARBA00000971"/>
    </source>
</evidence>
<feature type="signal peptide" evidence="7">
    <location>
        <begin position="1"/>
        <end position="32"/>
    </location>
</feature>
<evidence type="ECO:0000256" key="5">
    <source>
        <dbReference type="ARBA" id="ARBA00023235"/>
    </source>
</evidence>
<evidence type="ECO:0000313" key="10">
    <source>
        <dbReference type="Proteomes" id="UP000594778"/>
    </source>
</evidence>
<sequence>MQVTKTSAFPLSRVCLALALVAGGLGGAPAWADEARLLMDGPATRITTADVNADAQRMPEDVRPVILSQPQQVQQIVSNLYVRRALADDAEKQGLGKTPEVQAVLQLARDKVLSDAWIEQVRERSRLPAQVAEAQARSLYNAKPERFEQAEQVQVRHILVAGDTPESKAKAEELLAQLKTGADFAELAKANSADKGSGAKGGDLGYFSRGRMVPEFDKVAFALDKPGALSDLVKTQFGYHILRLEGRKPAGTKPYLEVREQLLAEVQDKAAQDAITAEADKLRAAAKPHTDAIRSFSESVKKP</sequence>
<comment type="catalytic activity">
    <reaction evidence="1">
        <text>[protein]-peptidylproline (omega=180) = [protein]-peptidylproline (omega=0)</text>
        <dbReference type="Rhea" id="RHEA:16237"/>
        <dbReference type="Rhea" id="RHEA-COMP:10747"/>
        <dbReference type="Rhea" id="RHEA-COMP:10748"/>
        <dbReference type="ChEBI" id="CHEBI:83833"/>
        <dbReference type="ChEBI" id="CHEBI:83834"/>
        <dbReference type="EC" id="5.2.1.8"/>
    </reaction>
</comment>
<keyword evidence="5 6" id="KW-0413">Isomerase</keyword>
<feature type="domain" description="PpiC" evidence="8">
    <location>
        <begin position="150"/>
        <end position="246"/>
    </location>
</feature>
<evidence type="ECO:0000256" key="3">
    <source>
        <dbReference type="ARBA" id="ARBA00013194"/>
    </source>
</evidence>
<dbReference type="InterPro" id="IPR046357">
    <property type="entry name" value="PPIase_dom_sf"/>
</dbReference>
<keyword evidence="7" id="KW-0732">Signal</keyword>
<gene>
    <name evidence="9" type="ORF">I6G66_16260</name>
</gene>
<protein>
    <recommendedName>
        <fullName evidence="3">peptidylprolyl isomerase</fullName>
        <ecNumber evidence="3">5.2.1.8</ecNumber>
    </recommendedName>
</protein>
<dbReference type="Pfam" id="PF13616">
    <property type="entry name" value="Rotamase_3"/>
    <property type="match status" value="1"/>
</dbReference>
<dbReference type="EC" id="5.2.1.8" evidence="3"/>
<organism evidence="9 10">
    <name type="scientific">Delftia acidovorans</name>
    <name type="common">Pseudomonas acidovorans</name>
    <name type="synonym">Comamonas acidovorans</name>
    <dbReference type="NCBI Taxonomy" id="80866"/>
    <lineage>
        <taxon>Bacteria</taxon>
        <taxon>Pseudomonadati</taxon>
        <taxon>Pseudomonadota</taxon>
        <taxon>Betaproteobacteria</taxon>
        <taxon>Burkholderiales</taxon>
        <taxon>Comamonadaceae</taxon>
        <taxon>Delftia</taxon>
    </lineage>
</organism>
<dbReference type="RefSeq" id="WP_197953363.1">
    <property type="nucleotide sequence ID" value="NZ_CP065668.1"/>
</dbReference>
<dbReference type="PANTHER" id="PTHR47245">
    <property type="entry name" value="PEPTIDYLPROLYL ISOMERASE"/>
    <property type="match status" value="1"/>
</dbReference>
<dbReference type="Gene3D" id="3.10.50.40">
    <property type="match status" value="1"/>
</dbReference>
<dbReference type="PANTHER" id="PTHR47245:SF2">
    <property type="entry name" value="PEPTIDYL-PROLYL CIS-TRANS ISOMERASE HP_0175-RELATED"/>
    <property type="match status" value="1"/>
</dbReference>
<dbReference type="EMBL" id="CP065668">
    <property type="protein sequence ID" value="QPS05880.1"/>
    <property type="molecule type" value="Genomic_DNA"/>
</dbReference>
<accession>A0A7T2RZ32</accession>
<evidence type="ECO:0000256" key="4">
    <source>
        <dbReference type="ARBA" id="ARBA00023110"/>
    </source>
</evidence>
<dbReference type="SUPFAM" id="SSF109998">
    <property type="entry name" value="Triger factor/SurA peptide-binding domain-like"/>
    <property type="match status" value="1"/>
</dbReference>
<keyword evidence="4 6" id="KW-0697">Rotamase</keyword>
<evidence type="ECO:0000256" key="7">
    <source>
        <dbReference type="SAM" id="SignalP"/>
    </source>
</evidence>
<dbReference type="Proteomes" id="UP000594778">
    <property type="component" value="Chromosome"/>
</dbReference>
<evidence type="ECO:0000313" key="9">
    <source>
        <dbReference type="EMBL" id="QPS05880.1"/>
    </source>
</evidence>
<dbReference type="PROSITE" id="PS01096">
    <property type="entry name" value="PPIC_PPIASE_1"/>
    <property type="match status" value="1"/>
</dbReference>
<dbReference type="InterPro" id="IPR000297">
    <property type="entry name" value="PPIase_PpiC"/>
</dbReference>
<dbReference type="InterPro" id="IPR027304">
    <property type="entry name" value="Trigger_fact/SurA_dom_sf"/>
</dbReference>
<dbReference type="GO" id="GO:0003755">
    <property type="term" value="F:peptidyl-prolyl cis-trans isomerase activity"/>
    <property type="evidence" value="ECO:0007669"/>
    <property type="project" value="UniProtKB-KW"/>
</dbReference>
<evidence type="ECO:0000256" key="2">
    <source>
        <dbReference type="ARBA" id="ARBA00007656"/>
    </source>
</evidence>
<dbReference type="InterPro" id="IPR050245">
    <property type="entry name" value="PrsA_foldase"/>
</dbReference>
<name>A0A7T2RZ32_DELAC</name>
<evidence type="ECO:0000259" key="8">
    <source>
        <dbReference type="PROSITE" id="PS50198"/>
    </source>
</evidence>
<feature type="chain" id="PRO_5032505421" description="peptidylprolyl isomerase" evidence="7">
    <location>
        <begin position="33"/>
        <end position="303"/>
    </location>
</feature>
<dbReference type="InterPro" id="IPR023058">
    <property type="entry name" value="PPIase_PpiC_CS"/>
</dbReference>
<evidence type="ECO:0000256" key="6">
    <source>
        <dbReference type="PROSITE-ProRule" id="PRU00278"/>
    </source>
</evidence>
<dbReference type="PROSITE" id="PS50198">
    <property type="entry name" value="PPIC_PPIASE_2"/>
    <property type="match status" value="1"/>
</dbReference>
<dbReference type="AlphaFoldDB" id="A0A7T2RZ32"/>
<dbReference type="SUPFAM" id="SSF54534">
    <property type="entry name" value="FKBP-like"/>
    <property type="match status" value="1"/>
</dbReference>
<comment type="similarity">
    <text evidence="2">Belongs to the PpiC/parvulin rotamase family.</text>
</comment>
<proteinExistence type="inferred from homology"/>
<reference evidence="9 10" key="1">
    <citation type="submission" date="2020-12" db="EMBL/GenBank/DDBJ databases">
        <title>FDA dAtabase for Regulatory Grade micrObial Sequences (FDA-ARGOS): Supporting development and validation of Infectious Disease Dx tests.</title>
        <authorList>
            <person name="Sproer C."/>
            <person name="Gronow S."/>
            <person name="Severitt S."/>
            <person name="Schroder I."/>
            <person name="Tallon L."/>
            <person name="Sadzewicz L."/>
            <person name="Zhao X."/>
            <person name="Boylan J."/>
            <person name="Ott S."/>
            <person name="Bowen H."/>
            <person name="Vavikolanu K."/>
            <person name="Mehta A."/>
            <person name="Aluvathingal J."/>
            <person name="Nadendla S."/>
            <person name="Lowell S."/>
            <person name="Myers T."/>
            <person name="Yan Y."/>
            <person name="Sichtig H."/>
        </authorList>
    </citation>
    <scope>NUCLEOTIDE SEQUENCE [LARGE SCALE GENOMIC DNA]</scope>
    <source>
        <strain evidence="9 10">FDAARGOS_909</strain>
    </source>
</reference>